<proteinExistence type="predicted"/>
<protein>
    <submittedName>
        <fullName evidence="1">DUF393 domain-containing protein</fullName>
    </submittedName>
</protein>
<sequence>MADVVTGVLYFDGVCGMCTRAVTALARVDRTGGIEIRPFQQPGTAELLRLSEARMRESSWWLDSSGAVYGGAEGMNAALSAALGSRLPLLVYRLPGVGALQRMVYRYVAGHRYRFPGTTPYCESHPVAC</sequence>
<reference evidence="1 2" key="1">
    <citation type="submission" date="2022-06" db="EMBL/GenBank/DDBJ databases">
        <title>Mycolicibacterium sp. CAU 1645 isolated from seawater.</title>
        <authorList>
            <person name="Kim W."/>
        </authorList>
    </citation>
    <scope>NUCLEOTIDE SEQUENCE [LARGE SCALE GENOMIC DNA]</scope>
    <source>
        <strain evidence="1 2">CAU 1645</strain>
    </source>
</reference>
<dbReference type="Pfam" id="PF04134">
    <property type="entry name" value="DCC1-like"/>
    <property type="match status" value="1"/>
</dbReference>
<organism evidence="1 2">
    <name type="scientific">Mycolicibacterium arenosum</name>
    <dbReference type="NCBI Taxonomy" id="2952157"/>
    <lineage>
        <taxon>Bacteria</taxon>
        <taxon>Bacillati</taxon>
        <taxon>Actinomycetota</taxon>
        <taxon>Actinomycetes</taxon>
        <taxon>Mycobacteriales</taxon>
        <taxon>Mycobacteriaceae</taxon>
        <taxon>Mycolicibacterium</taxon>
    </lineage>
</organism>
<dbReference type="RefSeq" id="WP_255062818.1">
    <property type="nucleotide sequence ID" value="NZ_JANDBD010000010.1"/>
</dbReference>
<gene>
    <name evidence="1" type="ORF">NM203_23045</name>
</gene>
<name>A0ABT1M7C1_9MYCO</name>
<dbReference type="InterPro" id="IPR007263">
    <property type="entry name" value="DCC1-like"/>
</dbReference>
<comment type="caution">
    <text evidence="1">The sequence shown here is derived from an EMBL/GenBank/DDBJ whole genome shotgun (WGS) entry which is preliminary data.</text>
</comment>
<dbReference type="Proteomes" id="UP001651690">
    <property type="component" value="Unassembled WGS sequence"/>
</dbReference>
<evidence type="ECO:0000313" key="1">
    <source>
        <dbReference type="EMBL" id="MCP9275071.1"/>
    </source>
</evidence>
<keyword evidence="2" id="KW-1185">Reference proteome</keyword>
<evidence type="ECO:0000313" key="2">
    <source>
        <dbReference type="Proteomes" id="UP001651690"/>
    </source>
</evidence>
<dbReference type="EMBL" id="JANDBD010000010">
    <property type="protein sequence ID" value="MCP9275071.1"/>
    <property type="molecule type" value="Genomic_DNA"/>
</dbReference>
<accession>A0ABT1M7C1</accession>